<gene>
    <name evidence="2" type="ORF">CTOB1V02_LOCUS5377</name>
</gene>
<dbReference type="EMBL" id="OB661155">
    <property type="protein sequence ID" value="CAD7227471.1"/>
    <property type="molecule type" value="Genomic_DNA"/>
</dbReference>
<reference evidence="2" key="1">
    <citation type="submission" date="2020-11" db="EMBL/GenBank/DDBJ databases">
        <authorList>
            <person name="Tran Van P."/>
        </authorList>
    </citation>
    <scope>NUCLEOTIDE SEQUENCE</scope>
</reference>
<evidence type="ECO:0000256" key="1">
    <source>
        <dbReference type="SAM" id="MobiDB-lite"/>
    </source>
</evidence>
<dbReference type="OrthoDB" id="9971789at2759"/>
<sequence>MNKSWRRRGSASQSPLQRMQGSLVHEVMMRRLGHGPLARGDRERWCNRVMQLLLLSPSREFVSIKEIKGNPGHVQLIGNRLLVRSGVGSDRITSCYTPDGNKPMMHLNYEHRSAYRVDDEMSVACPLLPRIADPEATDFFDPAISTPPRFVLSEDGCLRQRCVLTGAVIQRIFLSSKLKFVEIFDDLDVSQIVIRSTRRDCLRCAPNSDVAFTICAFWILPLKFRAMFEVLHSVFATDSDSPFFKRIRAVGYERGLLSVLFGKGYVRFYSFEECVAESNRIAPNPEERDLQQHGSDGLPLTHAVREAPPILLSVRTNTIGPEMVSFGGIPWSCLHSAPDRTRMEFKLELWSGVGWACFTLSSNDFRRCWRVIPPQGEYDAPTLHQLFSFDIPECIPGRSGSCCFWYSDSLRMLVALGMRNRRKASVYLLDEETGVVLRSFKLEIQPREARRYHSRLTTLALQLPTPESGGSSQAQGGQSRGASSSAPRPVQPTRSTDPDPDWVPPSGSARNSVPQFGLALTLRRRRFVTEAPIMSNRRSRRASTRQELPIMIVGSLTTRGGDESDEDDLGIDPKTVSISLYDDILSVQVSEDSGSAVTTVYQLF</sequence>
<proteinExistence type="predicted"/>
<name>A0A7R8WDQ9_9CRUS</name>
<dbReference type="PANTHER" id="PTHR14815">
    <property type="entry name" value="DDB1- AND CUL4-ASSOCIATED FACTOR 17"/>
    <property type="match status" value="1"/>
</dbReference>
<evidence type="ECO:0000313" key="2">
    <source>
        <dbReference type="EMBL" id="CAD7227471.1"/>
    </source>
</evidence>
<dbReference type="InterPro" id="IPR031620">
    <property type="entry name" value="DCAF17"/>
</dbReference>
<feature type="region of interest" description="Disordered" evidence="1">
    <location>
        <begin position="462"/>
        <end position="515"/>
    </location>
</feature>
<organism evidence="2">
    <name type="scientific">Cyprideis torosa</name>
    <dbReference type="NCBI Taxonomy" id="163714"/>
    <lineage>
        <taxon>Eukaryota</taxon>
        <taxon>Metazoa</taxon>
        <taxon>Ecdysozoa</taxon>
        <taxon>Arthropoda</taxon>
        <taxon>Crustacea</taxon>
        <taxon>Oligostraca</taxon>
        <taxon>Ostracoda</taxon>
        <taxon>Podocopa</taxon>
        <taxon>Podocopida</taxon>
        <taxon>Cytherocopina</taxon>
        <taxon>Cytheroidea</taxon>
        <taxon>Cytherideidae</taxon>
        <taxon>Cyprideis</taxon>
    </lineage>
</organism>
<feature type="compositionally biased region" description="Low complexity" evidence="1">
    <location>
        <begin position="468"/>
        <end position="486"/>
    </location>
</feature>
<protein>
    <submittedName>
        <fullName evidence="2">Uncharacterized protein</fullName>
    </submittedName>
</protein>
<dbReference type="GO" id="GO:0016567">
    <property type="term" value="P:protein ubiquitination"/>
    <property type="evidence" value="ECO:0007669"/>
    <property type="project" value="InterPro"/>
</dbReference>
<dbReference type="GO" id="GO:0080008">
    <property type="term" value="C:Cul4-RING E3 ubiquitin ligase complex"/>
    <property type="evidence" value="ECO:0007669"/>
    <property type="project" value="TreeGrafter"/>
</dbReference>
<dbReference type="Pfam" id="PF15802">
    <property type="entry name" value="DCAF17"/>
    <property type="match status" value="1"/>
</dbReference>
<dbReference type="PANTHER" id="PTHR14815:SF2">
    <property type="entry name" value="DDB1- AND CUL4-ASSOCIATED FACTOR 17"/>
    <property type="match status" value="1"/>
</dbReference>
<dbReference type="AlphaFoldDB" id="A0A7R8WDQ9"/>
<accession>A0A7R8WDQ9</accession>